<feature type="region of interest" description="Disordered" evidence="1">
    <location>
        <begin position="189"/>
        <end position="243"/>
    </location>
</feature>
<feature type="domain" description="Myb/SANT-like DNA-binding" evidence="2">
    <location>
        <begin position="3"/>
        <end position="89"/>
    </location>
</feature>
<dbReference type="Gene3D" id="1.10.10.60">
    <property type="entry name" value="Homeodomain-like"/>
    <property type="match status" value="1"/>
</dbReference>
<organism evidence="3 4">
    <name type="scientific">Clarias magur</name>
    <name type="common">Asian catfish</name>
    <name type="synonym">Macropteronotus magur</name>
    <dbReference type="NCBI Taxonomy" id="1594786"/>
    <lineage>
        <taxon>Eukaryota</taxon>
        <taxon>Metazoa</taxon>
        <taxon>Chordata</taxon>
        <taxon>Craniata</taxon>
        <taxon>Vertebrata</taxon>
        <taxon>Euteleostomi</taxon>
        <taxon>Actinopterygii</taxon>
        <taxon>Neopterygii</taxon>
        <taxon>Teleostei</taxon>
        <taxon>Ostariophysi</taxon>
        <taxon>Siluriformes</taxon>
        <taxon>Clariidae</taxon>
        <taxon>Clarias</taxon>
    </lineage>
</organism>
<accession>A0A8J4TNS8</accession>
<dbReference type="Pfam" id="PF13837">
    <property type="entry name" value="Myb_DNA-bind_4"/>
    <property type="match status" value="1"/>
</dbReference>
<reference evidence="3" key="1">
    <citation type="submission" date="2020-07" db="EMBL/GenBank/DDBJ databases">
        <title>Clarias magur genome sequencing, assembly and annotation.</title>
        <authorList>
            <person name="Kushwaha B."/>
            <person name="Kumar R."/>
            <person name="Das P."/>
            <person name="Joshi C.G."/>
            <person name="Kumar D."/>
            <person name="Nagpure N.S."/>
            <person name="Pandey M."/>
            <person name="Agarwal S."/>
            <person name="Srivastava S."/>
            <person name="Singh M."/>
            <person name="Sahoo L."/>
            <person name="Jayasankar P."/>
            <person name="Meher P.K."/>
            <person name="Koringa P.G."/>
            <person name="Iquebal M.A."/>
            <person name="Das S.P."/>
            <person name="Bit A."/>
            <person name="Patnaik S."/>
            <person name="Patel N."/>
            <person name="Shah T.M."/>
            <person name="Hinsu A."/>
            <person name="Jena J.K."/>
        </authorList>
    </citation>
    <scope>NUCLEOTIDE SEQUENCE</scope>
    <source>
        <strain evidence="3">CIFAMagur01</strain>
        <tissue evidence="3">Testis</tissue>
    </source>
</reference>
<feature type="region of interest" description="Disordered" evidence="1">
    <location>
        <begin position="95"/>
        <end position="159"/>
    </location>
</feature>
<feature type="compositionally biased region" description="Basic and acidic residues" evidence="1">
    <location>
        <begin position="99"/>
        <end position="108"/>
    </location>
</feature>
<dbReference type="AlphaFoldDB" id="A0A8J4TNS8"/>
<feature type="compositionally biased region" description="Basic residues" evidence="1">
    <location>
        <begin position="226"/>
        <end position="243"/>
    </location>
</feature>
<sequence length="243" mass="28524">MSTTWTDAEIRQLLSLRAEEKILKKIKGTVRDGVVYQIMAATLQKRGVHWRKPQIISKLKSLRKTYLTIKERYGNRGTLHWPYFDLCESIWGSGCPSKTESEDGKDLSNVDPEDGISSEEETMDVVVKEEQEESCPEFPSTPPPKKRPRRKVRDLQPSEALRRLLTNMERDYNERESVRIKEQREYEDMLRKETRDWGSSGKVQEREEEAAAQSGRQEARSERGRPLRKRCTSGKRRRNRWLL</sequence>
<comment type="caution">
    <text evidence="3">The sequence shown here is derived from an EMBL/GenBank/DDBJ whole genome shotgun (WGS) entry which is preliminary data.</text>
</comment>
<dbReference type="Proteomes" id="UP000727407">
    <property type="component" value="Unassembled WGS sequence"/>
</dbReference>
<dbReference type="InterPro" id="IPR044822">
    <property type="entry name" value="Myb_DNA-bind_4"/>
</dbReference>
<dbReference type="EMBL" id="QNUK01000381">
    <property type="protein sequence ID" value="KAF5894289.1"/>
    <property type="molecule type" value="Genomic_DNA"/>
</dbReference>
<evidence type="ECO:0000259" key="2">
    <source>
        <dbReference type="Pfam" id="PF13837"/>
    </source>
</evidence>
<keyword evidence="4" id="KW-1185">Reference proteome</keyword>
<dbReference type="OrthoDB" id="691673at2759"/>
<protein>
    <submittedName>
        <fullName evidence="3">Inner centromere protein-like isoform X1</fullName>
    </submittedName>
</protein>
<feature type="compositionally biased region" description="Acidic residues" evidence="1">
    <location>
        <begin position="111"/>
        <end position="123"/>
    </location>
</feature>
<name>A0A8J4TNS8_CLAMG</name>
<gene>
    <name evidence="3" type="ORF">DAT39_016004</name>
</gene>
<evidence type="ECO:0000313" key="3">
    <source>
        <dbReference type="EMBL" id="KAF5894289.1"/>
    </source>
</evidence>
<evidence type="ECO:0000256" key="1">
    <source>
        <dbReference type="SAM" id="MobiDB-lite"/>
    </source>
</evidence>
<proteinExistence type="predicted"/>
<evidence type="ECO:0000313" key="4">
    <source>
        <dbReference type="Proteomes" id="UP000727407"/>
    </source>
</evidence>